<gene>
    <name evidence="3" type="ORF">ACFPGP_03320</name>
</gene>
<dbReference type="EMBL" id="JBHSKD010000004">
    <property type="protein sequence ID" value="MFC5175687.1"/>
    <property type="molecule type" value="Genomic_DNA"/>
</dbReference>
<feature type="transmembrane region" description="Helical" evidence="1">
    <location>
        <begin position="129"/>
        <end position="150"/>
    </location>
</feature>
<protein>
    <submittedName>
        <fullName evidence="3">DUF4395 domain-containing protein</fullName>
    </submittedName>
</protein>
<keyword evidence="1" id="KW-0812">Transmembrane</keyword>
<keyword evidence="1" id="KW-0472">Membrane</keyword>
<name>A0ABW0BFE0_9ACTN</name>
<evidence type="ECO:0000259" key="2">
    <source>
        <dbReference type="Pfam" id="PF14340"/>
    </source>
</evidence>
<feature type="domain" description="DUF4395" evidence="2">
    <location>
        <begin position="19"/>
        <end position="152"/>
    </location>
</feature>
<dbReference type="Pfam" id="PF14340">
    <property type="entry name" value="DUF4395"/>
    <property type="match status" value="1"/>
</dbReference>
<dbReference type="InterPro" id="IPR025508">
    <property type="entry name" value="DUF4395"/>
</dbReference>
<dbReference type="Proteomes" id="UP001596087">
    <property type="component" value="Unassembled WGS sequence"/>
</dbReference>
<keyword evidence="4" id="KW-1185">Reference proteome</keyword>
<comment type="caution">
    <text evidence="3">The sequence shown here is derived from an EMBL/GenBank/DDBJ whole genome shotgun (WGS) entry which is preliminary data.</text>
</comment>
<accession>A0ABW0BFE0</accession>
<keyword evidence="1" id="KW-1133">Transmembrane helix</keyword>
<dbReference type="RefSeq" id="WP_378586851.1">
    <property type="nucleotide sequence ID" value="NZ_JBHSKD010000004.1"/>
</dbReference>
<evidence type="ECO:0000256" key="1">
    <source>
        <dbReference type="SAM" id="Phobius"/>
    </source>
</evidence>
<feature type="transmembrane region" description="Helical" evidence="1">
    <location>
        <begin position="100"/>
        <end position="123"/>
    </location>
</feature>
<feature type="transmembrane region" description="Helical" evidence="1">
    <location>
        <begin position="26"/>
        <end position="42"/>
    </location>
</feature>
<evidence type="ECO:0000313" key="3">
    <source>
        <dbReference type="EMBL" id="MFC5175687.1"/>
    </source>
</evidence>
<proteinExistence type="predicted"/>
<organism evidence="3 4">
    <name type="scientific">Nocardioides taihuensis</name>
    <dbReference type="NCBI Taxonomy" id="1835606"/>
    <lineage>
        <taxon>Bacteria</taxon>
        <taxon>Bacillati</taxon>
        <taxon>Actinomycetota</taxon>
        <taxon>Actinomycetes</taxon>
        <taxon>Propionibacteriales</taxon>
        <taxon>Nocardioidaceae</taxon>
        <taxon>Nocardioides</taxon>
    </lineage>
</organism>
<sequence>MSTLSPSRSTSTQPATAGVDPRAQQFTAAVTAVVLAAVLLLAPSPLAVGLLAAQAVLFAIASVRGVRRTPHAWAFRRFVRPRLGPPAELEDPAPPRFAQAVGLTFSVIGLLGFLTGAVVVGLVATGFALAAALLNAVFGFCLGCETYLLIQRLRPAAAR</sequence>
<reference evidence="4" key="1">
    <citation type="journal article" date="2019" name="Int. J. Syst. Evol. Microbiol.">
        <title>The Global Catalogue of Microorganisms (GCM) 10K type strain sequencing project: providing services to taxonomists for standard genome sequencing and annotation.</title>
        <authorList>
            <consortium name="The Broad Institute Genomics Platform"/>
            <consortium name="The Broad Institute Genome Sequencing Center for Infectious Disease"/>
            <person name="Wu L."/>
            <person name="Ma J."/>
        </authorList>
    </citation>
    <scope>NUCLEOTIDE SEQUENCE [LARGE SCALE GENOMIC DNA]</scope>
    <source>
        <strain evidence="4">DFY41</strain>
    </source>
</reference>
<evidence type="ECO:0000313" key="4">
    <source>
        <dbReference type="Proteomes" id="UP001596087"/>
    </source>
</evidence>